<dbReference type="Proteomes" id="UP000305067">
    <property type="component" value="Unassembled WGS sequence"/>
</dbReference>
<gene>
    <name evidence="4" type="ORF">BDV98DRAFT_404390</name>
</gene>
<dbReference type="STRING" id="1884261.A0A5C3QN68"/>
<feature type="transmembrane region" description="Helical" evidence="2">
    <location>
        <begin position="216"/>
        <end position="235"/>
    </location>
</feature>
<accession>A0A5C3QN68</accession>
<evidence type="ECO:0000313" key="4">
    <source>
        <dbReference type="EMBL" id="TFL02788.1"/>
    </source>
</evidence>
<keyword evidence="2" id="KW-0472">Membrane</keyword>
<sequence>MSAPPQPTSANTVPPASASPSAAAPGSAPGSALVTGSAQSSASGSGSGRPSDTNFDSDGIPFTMPAGAMTMINPPANTIPLYKIAKGEYVTFSWYYDTNVIATPTALTAHAIGDNKYTYPVGPTDGVIRGNATQLTWDPWSWNQHNPTQKLAEATYTLTMWDERGETAPRKPGRMAPFGNLKFVMYTPQPYTPLESGWSCPGCNSASSWRQATHPAVVSATATLLIVLLSGFTILRGR</sequence>
<keyword evidence="2" id="KW-1133">Transmembrane helix</keyword>
<dbReference type="Pfam" id="PF23585">
    <property type="entry name" value="DUF7137"/>
    <property type="match status" value="1"/>
</dbReference>
<name>A0A5C3QN68_9AGAR</name>
<evidence type="ECO:0000259" key="3">
    <source>
        <dbReference type="Pfam" id="PF23585"/>
    </source>
</evidence>
<evidence type="ECO:0000256" key="1">
    <source>
        <dbReference type="SAM" id="MobiDB-lite"/>
    </source>
</evidence>
<dbReference type="PANTHER" id="PTHR42028">
    <property type="entry name" value="CHROMOSOME 1, WHOLE GENOME SHOTGUN SEQUENCE"/>
    <property type="match status" value="1"/>
</dbReference>
<feature type="domain" description="DUF7137" evidence="3">
    <location>
        <begin position="63"/>
        <end position="201"/>
    </location>
</feature>
<protein>
    <recommendedName>
        <fullName evidence="3">DUF7137 domain-containing protein</fullName>
    </recommendedName>
</protein>
<dbReference type="InterPro" id="IPR055561">
    <property type="entry name" value="DUF7137"/>
</dbReference>
<keyword evidence="2" id="KW-0812">Transmembrane</keyword>
<feature type="compositionally biased region" description="Low complexity" evidence="1">
    <location>
        <begin position="14"/>
        <end position="44"/>
    </location>
</feature>
<evidence type="ECO:0000313" key="5">
    <source>
        <dbReference type="Proteomes" id="UP000305067"/>
    </source>
</evidence>
<dbReference type="EMBL" id="ML178821">
    <property type="protein sequence ID" value="TFL02788.1"/>
    <property type="molecule type" value="Genomic_DNA"/>
</dbReference>
<organism evidence="4 5">
    <name type="scientific">Pterulicium gracile</name>
    <dbReference type="NCBI Taxonomy" id="1884261"/>
    <lineage>
        <taxon>Eukaryota</taxon>
        <taxon>Fungi</taxon>
        <taxon>Dikarya</taxon>
        <taxon>Basidiomycota</taxon>
        <taxon>Agaricomycotina</taxon>
        <taxon>Agaricomycetes</taxon>
        <taxon>Agaricomycetidae</taxon>
        <taxon>Agaricales</taxon>
        <taxon>Pleurotineae</taxon>
        <taxon>Pterulaceae</taxon>
        <taxon>Pterulicium</taxon>
    </lineage>
</organism>
<proteinExistence type="predicted"/>
<reference evidence="4 5" key="1">
    <citation type="journal article" date="2019" name="Nat. Ecol. Evol.">
        <title>Megaphylogeny resolves global patterns of mushroom evolution.</title>
        <authorList>
            <person name="Varga T."/>
            <person name="Krizsan K."/>
            <person name="Foldi C."/>
            <person name="Dima B."/>
            <person name="Sanchez-Garcia M."/>
            <person name="Sanchez-Ramirez S."/>
            <person name="Szollosi G.J."/>
            <person name="Szarkandi J.G."/>
            <person name="Papp V."/>
            <person name="Albert L."/>
            <person name="Andreopoulos W."/>
            <person name="Angelini C."/>
            <person name="Antonin V."/>
            <person name="Barry K.W."/>
            <person name="Bougher N.L."/>
            <person name="Buchanan P."/>
            <person name="Buyck B."/>
            <person name="Bense V."/>
            <person name="Catcheside P."/>
            <person name="Chovatia M."/>
            <person name="Cooper J."/>
            <person name="Damon W."/>
            <person name="Desjardin D."/>
            <person name="Finy P."/>
            <person name="Geml J."/>
            <person name="Haridas S."/>
            <person name="Hughes K."/>
            <person name="Justo A."/>
            <person name="Karasinski D."/>
            <person name="Kautmanova I."/>
            <person name="Kiss B."/>
            <person name="Kocsube S."/>
            <person name="Kotiranta H."/>
            <person name="LaButti K.M."/>
            <person name="Lechner B.E."/>
            <person name="Liimatainen K."/>
            <person name="Lipzen A."/>
            <person name="Lukacs Z."/>
            <person name="Mihaltcheva S."/>
            <person name="Morgado L.N."/>
            <person name="Niskanen T."/>
            <person name="Noordeloos M.E."/>
            <person name="Ohm R.A."/>
            <person name="Ortiz-Santana B."/>
            <person name="Ovrebo C."/>
            <person name="Racz N."/>
            <person name="Riley R."/>
            <person name="Savchenko A."/>
            <person name="Shiryaev A."/>
            <person name="Soop K."/>
            <person name="Spirin V."/>
            <person name="Szebenyi C."/>
            <person name="Tomsovsky M."/>
            <person name="Tulloss R.E."/>
            <person name="Uehling J."/>
            <person name="Grigoriev I.V."/>
            <person name="Vagvolgyi C."/>
            <person name="Papp T."/>
            <person name="Martin F.M."/>
            <person name="Miettinen O."/>
            <person name="Hibbett D.S."/>
            <person name="Nagy L.G."/>
        </authorList>
    </citation>
    <scope>NUCLEOTIDE SEQUENCE [LARGE SCALE GENOMIC DNA]</scope>
    <source>
        <strain evidence="4 5">CBS 309.79</strain>
    </source>
</reference>
<keyword evidence="5" id="KW-1185">Reference proteome</keyword>
<feature type="region of interest" description="Disordered" evidence="1">
    <location>
        <begin position="1"/>
        <end position="60"/>
    </location>
</feature>
<dbReference type="AlphaFoldDB" id="A0A5C3QN68"/>
<evidence type="ECO:0000256" key="2">
    <source>
        <dbReference type="SAM" id="Phobius"/>
    </source>
</evidence>
<dbReference type="PANTHER" id="PTHR42028:SF1">
    <property type="entry name" value="YALI0E30657P"/>
    <property type="match status" value="1"/>
</dbReference>
<dbReference type="OrthoDB" id="2435509at2759"/>